<proteinExistence type="inferred from homology"/>
<evidence type="ECO:0000259" key="5">
    <source>
        <dbReference type="Pfam" id="PF00091"/>
    </source>
</evidence>
<dbReference type="GeneID" id="14919460"/>
<dbReference type="InterPro" id="IPR003008">
    <property type="entry name" value="Tubulin_FtsZ_GTPase"/>
</dbReference>
<dbReference type="RefSeq" id="XP_004340719.1">
    <property type="nucleotide sequence ID" value="XM_004340671.1"/>
</dbReference>
<name>L8H2R8_ACACF</name>
<dbReference type="GO" id="GO:0003924">
    <property type="term" value="F:GTPase activity"/>
    <property type="evidence" value="ECO:0007669"/>
    <property type="project" value="InterPro"/>
</dbReference>
<keyword evidence="4" id="KW-0342">GTP-binding</keyword>
<keyword evidence="3" id="KW-0547">Nucleotide-binding</keyword>
<protein>
    <submittedName>
        <fullName evidence="6">Tubulin/FtsZ family, GTPase domain containing protein</fullName>
    </submittedName>
</protein>
<keyword evidence="2" id="KW-0493">Microtubule</keyword>
<dbReference type="PANTHER" id="PTHR11588">
    <property type="entry name" value="TUBULIN"/>
    <property type="match status" value="1"/>
</dbReference>
<comment type="similarity">
    <text evidence="1">Belongs to the tubulin family.</text>
</comment>
<evidence type="ECO:0000256" key="1">
    <source>
        <dbReference type="ARBA" id="ARBA00009636"/>
    </source>
</evidence>
<sequence>MEAWEVLPLEVWALVLRQPPLVPADLARAACVCRALHELIGPFIVSPSPKSSVWASASARQWRLVAAQEAHPILTLAVGSCGVQVAVEYWRQVVAEHDLSGSSAGDEVVNLIDPNNLYVGSDPNASGCGNNWARGYYTEGAELSESLLELTRREAERTDAMGSIVLYHAASGGTGGGAGSAVLARLREEYPERLQQRVMPRLGDFNKFYGGAMAGLVMPAGGGNNLHFLSLSRTLCVEEQPLEAKRLVEQLWTSSSLTWWPLRHLGDDDDRGRRAGRTLGSFAHFQLPRSAADRRAAHPVADAIAAEVLALHSAQTVDQADPDLQPADLDWCAQGDGRDLQQQRRGFTFAGDLHSRAAQPWSEVRVSHESAAWPAARITGTLWGRLKRGATGEEVVVPSEPGRWKSYYEDVRRRLATTAGTAAADNQEDLGVTVDQVRRQIAVLEAGIRSARTGAVVSLTI</sequence>
<dbReference type="GO" id="GO:0005874">
    <property type="term" value="C:microtubule"/>
    <property type="evidence" value="ECO:0007669"/>
    <property type="project" value="UniProtKB-KW"/>
</dbReference>
<dbReference type="InterPro" id="IPR000217">
    <property type="entry name" value="Tubulin"/>
</dbReference>
<dbReference type="InterPro" id="IPR002453">
    <property type="entry name" value="Beta_tubulin"/>
</dbReference>
<dbReference type="EMBL" id="KB007948">
    <property type="protein sequence ID" value="ELR18676.1"/>
    <property type="molecule type" value="Genomic_DNA"/>
</dbReference>
<dbReference type="Pfam" id="PF00091">
    <property type="entry name" value="Tubulin"/>
    <property type="match status" value="1"/>
</dbReference>
<dbReference type="GO" id="GO:0005200">
    <property type="term" value="F:structural constituent of cytoskeleton"/>
    <property type="evidence" value="ECO:0007669"/>
    <property type="project" value="InterPro"/>
</dbReference>
<dbReference type="SUPFAM" id="SSF52490">
    <property type="entry name" value="Tubulin nucleotide-binding domain-like"/>
    <property type="match status" value="1"/>
</dbReference>
<dbReference type="Gene3D" id="3.40.50.1440">
    <property type="entry name" value="Tubulin/FtsZ, GTPase domain"/>
    <property type="match status" value="1"/>
</dbReference>
<feature type="domain" description="Tubulin/FtsZ GTPase" evidence="5">
    <location>
        <begin position="73"/>
        <end position="196"/>
    </location>
</feature>
<dbReference type="Proteomes" id="UP000011083">
    <property type="component" value="Unassembled WGS sequence"/>
</dbReference>
<evidence type="ECO:0000313" key="7">
    <source>
        <dbReference type="Proteomes" id="UP000011083"/>
    </source>
</evidence>
<gene>
    <name evidence="6" type="ORF">ACA1_393920</name>
</gene>
<dbReference type="KEGG" id="acan:ACA1_393920"/>
<evidence type="ECO:0000256" key="2">
    <source>
        <dbReference type="ARBA" id="ARBA00022701"/>
    </source>
</evidence>
<organism evidence="6 7">
    <name type="scientific">Acanthamoeba castellanii (strain ATCC 30010 / Neff)</name>
    <dbReference type="NCBI Taxonomy" id="1257118"/>
    <lineage>
        <taxon>Eukaryota</taxon>
        <taxon>Amoebozoa</taxon>
        <taxon>Discosea</taxon>
        <taxon>Longamoebia</taxon>
        <taxon>Centramoebida</taxon>
        <taxon>Acanthamoebidae</taxon>
        <taxon>Acanthamoeba</taxon>
    </lineage>
</organism>
<dbReference type="AlphaFoldDB" id="L8H2R8"/>
<dbReference type="GO" id="GO:0005525">
    <property type="term" value="F:GTP binding"/>
    <property type="evidence" value="ECO:0007669"/>
    <property type="project" value="UniProtKB-KW"/>
</dbReference>
<dbReference type="STRING" id="1257118.L8H2R8"/>
<dbReference type="PRINTS" id="PR01163">
    <property type="entry name" value="BETATUBULIN"/>
</dbReference>
<reference evidence="6 7" key="1">
    <citation type="journal article" date="2013" name="Genome Biol.">
        <title>Genome of Acanthamoeba castellanii highlights extensive lateral gene transfer and early evolution of tyrosine kinase signaling.</title>
        <authorList>
            <person name="Clarke M."/>
            <person name="Lohan A.J."/>
            <person name="Liu B."/>
            <person name="Lagkouvardos I."/>
            <person name="Roy S."/>
            <person name="Zafar N."/>
            <person name="Bertelli C."/>
            <person name="Schilde C."/>
            <person name="Kianianmomeni A."/>
            <person name="Burglin T.R."/>
            <person name="Frech C."/>
            <person name="Turcotte B."/>
            <person name="Kopec K.O."/>
            <person name="Synnott J.M."/>
            <person name="Choo C."/>
            <person name="Paponov I."/>
            <person name="Finkler A."/>
            <person name="Soon Heng Tan C."/>
            <person name="Hutchins A.P."/>
            <person name="Weinmeier T."/>
            <person name="Rattei T."/>
            <person name="Chu J.S."/>
            <person name="Gimenez G."/>
            <person name="Irimia M."/>
            <person name="Rigden D.J."/>
            <person name="Fitzpatrick D.A."/>
            <person name="Lorenzo-Morales J."/>
            <person name="Bateman A."/>
            <person name="Chiu C.H."/>
            <person name="Tang P."/>
            <person name="Hegemann P."/>
            <person name="Fromm H."/>
            <person name="Raoult D."/>
            <person name="Greub G."/>
            <person name="Miranda-Saavedra D."/>
            <person name="Chen N."/>
            <person name="Nash P."/>
            <person name="Ginger M.L."/>
            <person name="Horn M."/>
            <person name="Schaap P."/>
            <person name="Caler L."/>
            <person name="Loftus B."/>
        </authorList>
    </citation>
    <scope>NUCLEOTIDE SEQUENCE [LARGE SCALE GENOMIC DNA]</scope>
    <source>
        <strain evidence="6 7">Neff</strain>
    </source>
</reference>
<evidence type="ECO:0000256" key="3">
    <source>
        <dbReference type="ARBA" id="ARBA00022741"/>
    </source>
</evidence>
<keyword evidence="7" id="KW-1185">Reference proteome</keyword>
<accession>L8H2R8</accession>
<evidence type="ECO:0000313" key="6">
    <source>
        <dbReference type="EMBL" id="ELR18676.1"/>
    </source>
</evidence>
<dbReference type="GO" id="GO:0007017">
    <property type="term" value="P:microtubule-based process"/>
    <property type="evidence" value="ECO:0007669"/>
    <property type="project" value="InterPro"/>
</dbReference>
<dbReference type="VEuPathDB" id="AmoebaDB:ACA1_393920"/>
<evidence type="ECO:0000256" key="4">
    <source>
        <dbReference type="ARBA" id="ARBA00023134"/>
    </source>
</evidence>
<dbReference type="InterPro" id="IPR036525">
    <property type="entry name" value="Tubulin/FtsZ_GTPase_sf"/>
</dbReference>